<comment type="caution">
    <text evidence="5">The sequence shown here is derived from an EMBL/GenBank/DDBJ whole genome shotgun (WGS) entry which is preliminary data.</text>
</comment>
<proteinExistence type="predicted"/>
<feature type="domain" description="Orc1-like AAA ATPase" evidence="4">
    <location>
        <begin position="278"/>
        <end position="470"/>
    </location>
</feature>
<keyword evidence="2 5" id="KW-0067">ATP-binding</keyword>
<reference evidence="5 6" key="1">
    <citation type="journal article" date="2018" name="Nat. Biotechnol.">
        <title>A standardized bacterial taxonomy based on genome phylogeny substantially revises the tree of life.</title>
        <authorList>
            <person name="Parks D.H."/>
            <person name="Chuvochina M."/>
            <person name="Waite D.W."/>
            <person name="Rinke C."/>
            <person name="Skarshewski A."/>
            <person name="Chaumeil P.A."/>
            <person name="Hugenholtz P."/>
        </authorList>
    </citation>
    <scope>NUCLEOTIDE SEQUENCE [LARGE SCALE GENOMIC DNA]</scope>
    <source>
        <strain evidence="5">UBA8844</strain>
    </source>
</reference>
<dbReference type="OMA" id="NTERWIV"/>
<dbReference type="Pfam" id="PF13191">
    <property type="entry name" value="AAA_16"/>
    <property type="match status" value="1"/>
</dbReference>
<dbReference type="PANTHER" id="PTHR16305:SF28">
    <property type="entry name" value="GUANYLATE CYCLASE DOMAIN-CONTAINING PROTEIN"/>
    <property type="match status" value="1"/>
</dbReference>
<dbReference type="AlphaFoldDB" id="A0A3D4VC88"/>
<evidence type="ECO:0000256" key="2">
    <source>
        <dbReference type="ARBA" id="ARBA00022840"/>
    </source>
</evidence>
<dbReference type="InterPro" id="IPR027417">
    <property type="entry name" value="P-loop_NTPase"/>
</dbReference>
<dbReference type="Proteomes" id="UP000264071">
    <property type="component" value="Unassembled WGS sequence"/>
</dbReference>
<evidence type="ECO:0000256" key="3">
    <source>
        <dbReference type="SAM" id="MobiDB-lite"/>
    </source>
</evidence>
<dbReference type="GO" id="GO:0005524">
    <property type="term" value="F:ATP binding"/>
    <property type="evidence" value="ECO:0007669"/>
    <property type="project" value="UniProtKB-KW"/>
</dbReference>
<dbReference type="GO" id="GO:0003677">
    <property type="term" value="F:DNA binding"/>
    <property type="evidence" value="ECO:0007669"/>
    <property type="project" value="InterPro"/>
</dbReference>
<dbReference type="GO" id="GO:0005737">
    <property type="term" value="C:cytoplasm"/>
    <property type="evidence" value="ECO:0007669"/>
    <property type="project" value="TreeGrafter"/>
</dbReference>
<dbReference type="InterPro" id="IPR016032">
    <property type="entry name" value="Sig_transdc_resp-reg_C-effctor"/>
</dbReference>
<dbReference type="GO" id="GO:0006355">
    <property type="term" value="P:regulation of DNA-templated transcription"/>
    <property type="evidence" value="ECO:0007669"/>
    <property type="project" value="InterPro"/>
</dbReference>
<evidence type="ECO:0000313" key="5">
    <source>
        <dbReference type="EMBL" id="HCT58454.1"/>
    </source>
</evidence>
<name>A0A3D4VC88_9BACT</name>
<dbReference type="SUPFAM" id="SSF52540">
    <property type="entry name" value="P-loop containing nucleoside triphosphate hydrolases"/>
    <property type="match status" value="1"/>
</dbReference>
<dbReference type="Gene3D" id="1.10.10.10">
    <property type="entry name" value="Winged helix-like DNA-binding domain superfamily/Winged helix DNA-binding domain"/>
    <property type="match status" value="1"/>
</dbReference>
<evidence type="ECO:0000256" key="1">
    <source>
        <dbReference type="ARBA" id="ARBA00022741"/>
    </source>
</evidence>
<dbReference type="SUPFAM" id="SSF46894">
    <property type="entry name" value="C-terminal effector domain of the bipartite response regulators"/>
    <property type="match status" value="1"/>
</dbReference>
<organism evidence="5 6">
    <name type="scientific">Gemmatimonas aurantiaca</name>
    <dbReference type="NCBI Taxonomy" id="173480"/>
    <lineage>
        <taxon>Bacteria</taxon>
        <taxon>Pseudomonadati</taxon>
        <taxon>Gemmatimonadota</taxon>
        <taxon>Gemmatimonadia</taxon>
        <taxon>Gemmatimonadales</taxon>
        <taxon>Gemmatimonadaceae</taxon>
        <taxon>Gemmatimonas</taxon>
    </lineage>
</organism>
<dbReference type="InterPro" id="IPR041664">
    <property type="entry name" value="AAA_16"/>
</dbReference>
<evidence type="ECO:0000259" key="4">
    <source>
        <dbReference type="Pfam" id="PF13191"/>
    </source>
</evidence>
<protein>
    <submittedName>
        <fullName evidence="5">ATP-binding protein</fullName>
    </submittedName>
</protein>
<keyword evidence="1" id="KW-0547">Nucleotide-binding</keyword>
<feature type="region of interest" description="Disordered" evidence="3">
    <location>
        <begin position="1"/>
        <end position="31"/>
    </location>
</feature>
<dbReference type="PANTHER" id="PTHR16305">
    <property type="entry name" value="TESTICULAR SOLUBLE ADENYLYL CYCLASE"/>
    <property type="match status" value="1"/>
</dbReference>
<dbReference type="SUPFAM" id="SSF48452">
    <property type="entry name" value="TPR-like"/>
    <property type="match status" value="1"/>
</dbReference>
<sequence length="1093" mass="120049">MDNVAQSLRAEQPDLPSPRKPNHAPSAPPDGQAWLRVQTFGATRMLIGNQVISAQSEVIFAILLRLVYSPAMRVARDTLLNELWPGQPNARQRANLRQALYKLRGLQVDIALRAESVQLNRDQVLRTFSIERSIETFDRDVTRGDEPFGLFAPGLVGCSDAFDGWLERTRESVHGDVRRVLVDVLRQRRERADWGAAEILSRWLLQFDPLNEDATLTLAECTMMAGAKAEAVSMLDRYLVELGPNAGDIRLPAQLLRKRFTEPSVRRRPSLATTERHFVGRESELADLTMLMRRARWHDGSAVLLHGPSGIGKTRIVSELAKVAQIEGYREVSIECRETDLQRPLSVFLDALPELLSTPGALGCSPESMTVLKRLVGERDGSLVVDPSLSDADELSAPLLSRSATQRLEDALKNVRTQSIRHAIVDIVGAVSEERPLMIVLEDAHWMDGDSWDGVADLIQRTPSMRLFLVITSRSRSILAQRPNRIPPSLSIRNVGALTSQQSLTLARAIGEDYAATMDVNTERWIVDACEGSPLVLRALVNHWIETGDAGGIPPTLQVLLEHRIDRLHPHALRAMQAVCTLGKFASVERIGRVLQLPNHELMTALEQLEEGSCLSRADASLLVSHELVGRAAIERIPSLVRATIHLASGGVLEAEYARTPGINLLVEALYHFSKAGSAEHCARVALRYSDAILQAGRPKTALSILQDLDLGATDTETRSQVDRLCARLELEVGEYGKALLHSPGGYIVPANIHELSDGEIDELLSAIDSAHRVDILADRDELARICESVVALSDIGPIARVRAGEIGLTITANTCDSAVAANCFAAVKSDGSFTGGNDERLQRLSLLYHTIFGDLQTAERAANEMVRRLSRHEPSSIAAQDIGRAAYALKMCGRMTDAEEALRLAYTMAISVDAPKLAMYPAWQLAQMQLDGGSVSDLSHWNGVLSNLLSADDDPIASNFLVAHFCHVAIESGESERAQSLLKEVRVQLPRVPTQKASAYVIALELGVALLDNDWKPSTELIQVATEKHRRTAAFGTSDYLTAKLARAMVRVEDFQSAHALISEYLASQRRERGEPSLVLKQTLESLLSAHS</sequence>
<dbReference type="InterPro" id="IPR011990">
    <property type="entry name" value="TPR-like_helical_dom_sf"/>
</dbReference>
<evidence type="ECO:0000313" key="6">
    <source>
        <dbReference type="Proteomes" id="UP000264071"/>
    </source>
</evidence>
<accession>A0A3D4VC88</accession>
<dbReference type="EMBL" id="DPIY01000010">
    <property type="protein sequence ID" value="HCT58454.1"/>
    <property type="molecule type" value="Genomic_DNA"/>
</dbReference>
<dbReference type="GO" id="GO:0004016">
    <property type="term" value="F:adenylate cyclase activity"/>
    <property type="evidence" value="ECO:0007669"/>
    <property type="project" value="TreeGrafter"/>
</dbReference>
<dbReference type="Gene3D" id="3.40.50.300">
    <property type="entry name" value="P-loop containing nucleotide triphosphate hydrolases"/>
    <property type="match status" value="1"/>
</dbReference>
<dbReference type="InterPro" id="IPR036388">
    <property type="entry name" value="WH-like_DNA-bd_sf"/>
</dbReference>
<gene>
    <name evidence="5" type="ORF">DGD08_14715</name>
</gene>